<evidence type="ECO:0000256" key="1">
    <source>
        <dbReference type="SAM" id="SignalP"/>
    </source>
</evidence>
<dbReference type="PROSITE" id="PS51257">
    <property type="entry name" value="PROKAR_LIPOPROTEIN"/>
    <property type="match status" value="1"/>
</dbReference>
<comment type="caution">
    <text evidence="2">The sequence shown here is derived from an EMBL/GenBank/DDBJ whole genome shotgun (WGS) entry which is preliminary data.</text>
</comment>
<gene>
    <name evidence="2" type="ORF">BN2476_360012</name>
</gene>
<proteinExistence type="predicted"/>
<dbReference type="AlphaFoldDB" id="A0A1N7S915"/>
<keyword evidence="1" id="KW-0732">Signal</keyword>
<name>A0A1N7S915_9BURK</name>
<evidence type="ECO:0000313" key="2">
    <source>
        <dbReference type="EMBL" id="SIT43877.1"/>
    </source>
</evidence>
<accession>A0A1N7S915</accession>
<protein>
    <recommendedName>
        <fullName evidence="4">Lipoprotein</fullName>
    </recommendedName>
</protein>
<organism evidence="2 3">
    <name type="scientific">Paraburkholderia piptadeniae</name>
    <dbReference type="NCBI Taxonomy" id="1701573"/>
    <lineage>
        <taxon>Bacteria</taxon>
        <taxon>Pseudomonadati</taxon>
        <taxon>Pseudomonadota</taxon>
        <taxon>Betaproteobacteria</taxon>
        <taxon>Burkholderiales</taxon>
        <taxon>Burkholderiaceae</taxon>
        <taxon>Paraburkholderia</taxon>
    </lineage>
</organism>
<keyword evidence="3" id="KW-1185">Reference proteome</keyword>
<evidence type="ECO:0008006" key="4">
    <source>
        <dbReference type="Google" id="ProtNLM"/>
    </source>
</evidence>
<feature type="chain" id="PRO_5012885050" description="Lipoprotein" evidence="1">
    <location>
        <begin position="21"/>
        <end position="188"/>
    </location>
</feature>
<evidence type="ECO:0000313" key="3">
    <source>
        <dbReference type="Proteomes" id="UP000195569"/>
    </source>
</evidence>
<feature type="signal peptide" evidence="1">
    <location>
        <begin position="1"/>
        <end position="20"/>
    </location>
</feature>
<dbReference type="RefSeq" id="WP_143811011.1">
    <property type="nucleotide sequence ID" value="NZ_CYGY02000036.1"/>
</dbReference>
<sequence length="188" mass="20449">MSISFRVSVVAVALSLTACAETGTALQSLNNGLAQFNQAMAPSPNGTPAVFTPSLSAEQRTQLNNAVSASLTSRDAGLRNMVNSASPMMVAVMSKAACYQNWNDARVLSMYTSAQIGNGFIPGPWGPMKYAPKNHCLSILRTDSWTQKSLNAFQYRTVYYSLESGESQAVFYEFINQDGSWLLNNAYF</sequence>
<dbReference type="EMBL" id="CYGY02000036">
    <property type="protein sequence ID" value="SIT43877.1"/>
    <property type="molecule type" value="Genomic_DNA"/>
</dbReference>
<reference evidence="2" key="1">
    <citation type="submission" date="2016-12" db="EMBL/GenBank/DDBJ databases">
        <authorList>
            <person name="Moulin L."/>
        </authorList>
    </citation>
    <scope>NUCLEOTIDE SEQUENCE [LARGE SCALE GENOMIC DNA]</scope>
    <source>
        <strain evidence="2">STM 7183</strain>
    </source>
</reference>
<dbReference type="OrthoDB" id="9094427at2"/>
<dbReference type="Proteomes" id="UP000195569">
    <property type="component" value="Unassembled WGS sequence"/>
</dbReference>